<evidence type="ECO:0000256" key="21">
    <source>
        <dbReference type="RuleBase" id="RU003793"/>
    </source>
</evidence>
<dbReference type="GO" id="GO:0032259">
    <property type="term" value="P:methylation"/>
    <property type="evidence" value="ECO:0007669"/>
    <property type="project" value="UniProtKB-KW"/>
</dbReference>
<evidence type="ECO:0000256" key="7">
    <source>
        <dbReference type="ARBA" id="ARBA00022670"/>
    </source>
</evidence>
<keyword evidence="7 22" id="KW-0645">Protease</keyword>
<evidence type="ECO:0000259" key="25">
    <source>
        <dbReference type="Pfam" id="PF06750"/>
    </source>
</evidence>
<comment type="function">
    <text evidence="18 22">Plays an essential role in type IV pili and type II pseudopili formation by proteolytically removing the leader sequence from substrate proteins and subsequently monomethylating the alpha-amino group of the newly exposed N-terminal phenylalanine.</text>
</comment>
<dbReference type="PANTHER" id="PTHR30487:SF0">
    <property type="entry name" value="PREPILIN LEADER PEPTIDASE_N-METHYLTRANSFERASE-RELATED"/>
    <property type="match status" value="1"/>
</dbReference>
<evidence type="ECO:0000256" key="15">
    <source>
        <dbReference type="ARBA" id="ARBA00023136"/>
    </source>
</evidence>
<dbReference type="Pfam" id="PF06750">
    <property type="entry name" value="A24_N_bact"/>
    <property type="match status" value="1"/>
</dbReference>
<evidence type="ECO:0000259" key="24">
    <source>
        <dbReference type="Pfam" id="PF01478"/>
    </source>
</evidence>
<evidence type="ECO:0000256" key="19">
    <source>
        <dbReference type="ARBA" id="ARBA00067082"/>
    </source>
</evidence>
<evidence type="ECO:0000256" key="14">
    <source>
        <dbReference type="ARBA" id="ARBA00022989"/>
    </source>
</evidence>
<evidence type="ECO:0000256" key="1">
    <source>
        <dbReference type="ARBA" id="ARBA00001947"/>
    </source>
</evidence>
<name>C4LA36_TOLAT</name>
<comment type="subcellular location">
    <subcellularLocation>
        <location evidence="2">Cell inner membrane</location>
        <topology evidence="2">Multi-pass membrane protein</topology>
    </subcellularLocation>
    <subcellularLocation>
        <location evidence="22">Cell membrane</location>
        <topology evidence="22">Multi-pass membrane protein</topology>
    </subcellularLocation>
</comment>
<evidence type="ECO:0000256" key="6">
    <source>
        <dbReference type="ARBA" id="ARBA00022603"/>
    </source>
</evidence>
<dbReference type="GO" id="GO:0004190">
    <property type="term" value="F:aspartic-type endopeptidase activity"/>
    <property type="evidence" value="ECO:0007669"/>
    <property type="project" value="UniProtKB-EC"/>
</dbReference>
<dbReference type="GO" id="GO:0008168">
    <property type="term" value="F:methyltransferase activity"/>
    <property type="evidence" value="ECO:0007669"/>
    <property type="project" value="UniProtKB-KW"/>
</dbReference>
<dbReference type="HOGENOM" id="CLU_057101_0_0_6"/>
<dbReference type="AlphaFoldDB" id="C4LA36"/>
<reference evidence="27" key="1">
    <citation type="submission" date="2009-05" db="EMBL/GenBank/DDBJ databases">
        <title>Complete sequence of Tolumonas auensis DSM 9187.</title>
        <authorList>
            <consortium name="US DOE Joint Genome Institute"/>
            <person name="Lucas S."/>
            <person name="Copeland A."/>
            <person name="Lapidus A."/>
            <person name="Glavina del Rio T."/>
            <person name="Tice H."/>
            <person name="Bruce D."/>
            <person name="Goodwin L."/>
            <person name="Pitluck S."/>
            <person name="Chertkov O."/>
            <person name="Brettin T."/>
            <person name="Detter J.C."/>
            <person name="Han C."/>
            <person name="Larimer F."/>
            <person name="Land M."/>
            <person name="Hauser L."/>
            <person name="Kyrpides N."/>
            <person name="Mikhailova N."/>
            <person name="Spring S."/>
            <person name="Beller H."/>
        </authorList>
    </citation>
    <scope>NUCLEOTIDE SEQUENCE [LARGE SCALE GENOMIC DNA]</scope>
    <source>
        <strain evidence="27">DSM 9187 / TA4</strain>
    </source>
</reference>
<evidence type="ECO:0000256" key="8">
    <source>
        <dbReference type="ARBA" id="ARBA00022679"/>
    </source>
</evidence>
<keyword evidence="15 23" id="KW-0472">Membrane</keyword>
<keyword evidence="11" id="KW-0479">Metal-binding</keyword>
<dbReference type="Gene3D" id="1.20.120.1220">
    <property type="match status" value="1"/>
</dbReference>
<evidence type="ECO:0000256" key="17">
    <source>
        <dbReference type="ARBA" id="ARBA00050401"/>
    </source>
</evidence>
<dbReference type="GO" id="GO:0046872">
    <property type="term" value="F:metal ion binding"/>
    <property type="evidence" value="ECO:0007669"/>
    <property type="project" value="UniProtKB-KW"/>
</dbReference>
<protein>
    <recommendedName>
        <fullName evidence="20 22">Prepilin leader peptidase/N-methyltransferase</fullName>
        <ecNumber evidence="22">2.1.1.-</ecNumber>
        <ecNumber evidence="19 22">3.4.23.43</ecNumber>
    </recommendedName>
</protein>
<keyword evidence="10 22" id="KW-0812">Transmembrane</keyword>
<dbReference type="GO" id="GO:0005886">
    <property type="term" value="C:plasma membrane"/>
    <property type="evidence" value="ECO:0007669"/>
    <property type="project" value="UniProtKB-SubCell"/>
</dbReference>
<keyword evidence="13" id="KW-0862">Zinc</keyword>
<evidence type="ECO:0000256" key="3">
    <source>
        <dbReference type="ARBA" id="ARBA00005801"/>
    </source>
</evidence>
<proteinExistence type="inferred from homology"/>
<feature type="domain" description="Prepilin type IV endopeptidase peptidase" evidence="24">
    <location>
        <begin position="134"/>
        <end position="243"/>
    </location>
</feature>
<feature type="transmembrane region" description="Helical" evidence="23">
    <location>
        <begin position="130"/>
        <end position="153"/>
    </location>
</feature>
<dbReference type="PANTHER" id="PTHR30487">
    <property type="entry name" value="TYPE 4 PREPILIN-LIKE PROTEINS LEADER PEPTIDE-PROCESSING ENZYME"/>
    <property type="match status" value="1"/>
</dbReference>
<evidence type="ECO:0000313" key="26">
    <source>
        <dbReference type="EMBL" id="ACQ92165.1"/>
    </source>
</evidence>
<keyword evidence="8 22" id="KW-0808">Transferase</keyword>
<evidence type="ECO:0000256" key="11">
    <source>
        <dbReference type="ARBA" id="ARBA00022723"/>
    </source>
</evidence>
<dbReference type="InterPro" id="IPR010627">
    <property type="entry name" value="Prepilin_pept_A24_N"/>
</dbReference>
<organism evidence="26 27">
    <name type="scientific">Tolumonas auensis (strain DSM 9187 / NBRC 110442 / TA 4)</name>
    <dbReference type="NCBI Taxonomy" id="595494"/>
    <lineage>
        <taxon>Bacteria</taxon>
        <taxon>Pseudomonadati</taxon>
        <taxon>Pseudomonadota</taxon>
        <taxon>Gammaproteobacteria</taxon>
        <taxon>Aeromonadales</taxon>
        <taxon>Aeromonadaceae</taxon>
        <taxon>Tolumonas</taxon>
    </lineage>
</organism>
<evidence type="ECO:0000256" key="23">
    <source>
        <dbReference type="SAM" id="Phobius"/>
    </source>
</evidence>
<feature type="transmembrane region" description="Helical" evidence="23">
    <location>
        <begin position="6"/>
        <end position="29"/>
    </location>
</feature>
<comment type="similarity">
    <text evidence="3 21">Belongs to the peptidase A24 family.</text>
</comment>
<reference evidence="26 27" key="2">
    <citation type="journal article" date="2011" name="Stand. Genomic Sci.">
        <title>Complete genome sequence of Tolumonas auensis type strain (TA 4).</title>
        <authorList>
            <person name="Chertkov O."/>
            <person name="Copeland A."/>
            <person name="Lucas S."/>
            <person name="Lapidus A."/>
            <person name="Berry K.W."/>
            <person name="Detter J.C."/>
            <person name="Del Rio T.G."/>
            <person name="Hammon N."/>
            <person name="Dalin E."/>
            <person name="Tice H."/>
            <person name="Pitluck S."/>
            <person name="Richardson P."/>
            <person name="Bruce D."/>
            <person name="Goodwin L."/>
            <person name="Han C."/>
            <person name="Tapia R."/>
            <person name="Saunders E."/>
            <person name="Schmutz J."/>
            <person name="Brettin T."/>
            <person name="Larimer F."/>
            <person name="Land M."/>
            <person name="Hauser L."/>
            <person name="Spring S."/>
            <person name="Rohde M."/>
            <person name="Kyrpides N.C."/>
            <person name="Ivanova N."/>
            <person name="Goker M."/>
            <person name="Beller H.R."/>
            <person name="Klenk H.P."/>
            <person name="Woyke T."/>
        </authorList>
    </citation>
    <scope>NUCLEOTIDE SEQUENCE [LARGE SCALE GENOMIC DNA]</scope>
    <source>
        <strain evidence="27">DSM 9187 / TA4</strain>
    </source>
</reference>
<accession>C4LA36</accession>
<evidence type="ECO:0000256" key="9">
    <source>
        <dbReference type="ARBA" id="ARBA00022691"/>
    </source>
</evidence>
<keyword evidence="16 22" id="KW-0511">Multifunctional enzyme</keyword>
<dbReference type="InterPro" id="IPR000045">
    <property type="entry name" value="Prepilin_IV_endopep_pep"/>
</dbReference>
<dbReference type="EC" id="3.4.23.43" evidence="19 22"/>
<dbReference type="STRING" id="595494.Tola_0536"/>
<dbReference type="EMBL" id="CP001616">
    <property type="protein sequence ID" value="ACQ92165.1"/>
    <property type="molecule type" value="Genomic_DNA"/>
</dbReference>
<feature type="transmembrane region" description="Helical" evidence="23">
    <location>
        <begin position="218"/>
        <end position="247"/>
    </location>
</feature>
<evidence type="ECO:0000256" key="16">
    <source>
        <dbReference type="ARBA" id="ARBA00023268"/>
    </source>
</evidence>
<keyword evidence="6 22" id="KW-0489">Methyltransferase</keyword>
<evidence type="ECO:0000256" key="22">
    <source>
        <dbReference type="RuleBase" id="RU003794"/>
    </source>
</evidence>
<dbReference type="InterPro" id="IPR050882">
    <property type="entry name" value="Prepilin_peptidase/N-MTase"/>
</dbReference>
<evidence type="ECO:0000256" key="10">
    <source>
        <dbReference type="ARBA" id="ARBA00022692"/>
    </source>
</evidence>
<keyword evidence="5" id="KW-0997">Cell inner membrane</keyword>
<feature type="transmembrane region" description="Helical" evidence="23">
    <location>
        <begin position="174"/>
        <end position="198"/>
    </location>
</feature>
<keyword evidence="9" id="KW-0949">S-adenosyl-L-methionine</keyword>
<dbReference type="InterPro" id="IPR014032">
    <property type="entry name" value="Peptidase_A24A_bac"/>
</dbReference>
<dbReference type="Pfam" id="PF01478">
    <property type="entry name" value="Peptidase_A24"/>
    <property type="match status" value="1"/>
</dbReference>
<keyword evidence="27" id="KW-1185">Reference proteome</keyword>
<dbReference type="FunFam" id="1.20.120.1220:FF:000001">
    <property type="entry name" value="Type 4 prepilin-like proteins leader peptide-processing enzyme"/>
    <property type="match status" value="1"/>
</dbReference>
<keyword evidence="4" id="KW-1003">Cell membrane</keyword>
<dbReference type="PRINTS" id="PR00864">
    <property type="entry name" value="PREPILNPTASE"/>
</dbReference>
<evidence type="ECO:0000256" key="13">
    <source>
        <dbReference type="ARBA" id="ARBA00022833"/>
    </source>
</evidence>
<dbReference type="Proteomes" id="UP000009073">
    <property type="component" value="Chromosome"/>
</dbReference>
<evidence type="ECO:0000256" key="18">
    <source>
        <dbReference type="ARBA" id="ARBA00053108"/>
    </source>
</evidence>
<comment type="cofactor">
    <cofactor evidence="1">
        <name>Zn(2+)</name>
        <dbReference type="ChEBI" id="CHEBI:29105"/>
    </cofactor>
</comment>
<evidence type="ECO:0000256" key="4">
    <source>
        <dbReference type="ARBA" id="ARBA00022475"/>
    </source>
</evidence>
<evidence type="ECO:0000256" key="20">
    <source>
        <dbReference type="ARBA" id="ARBA00071870"/>
    </source>
</evidence>
<feature type="transmembrane region" description="Helical" evidence="23">
    <location>
        <begin position="259"/>
        <end position="282"/>
    </location>
</feature>
<dbReference type="GO" id="GO:0006465">
    <property type="term" value="P:signal peptide processing"/>
    <property type="evidence" value="ECO:0007669"/>
    <property type="project" value="TreeGrafter"/>
</dbReference>
<dbReference type="eggNOG" id="COG1989">
    <property type="taxonomic scope" value="Bacteria"/>
</dbReference>
<evidence type="ECO:0000256" key="2">
    <source>
        <dbReference type="ARBA" id="ARBA00004429"/>
    </source>
</evidence>
<dbReference type="MEROPS" id="A24.001"/>
<sequence length="286" mass="32165">MLYSQYAWLYFFLLGLFSLLVGSFLNVLIHRLPIMLERSWRQEYQDYFAEGDNPPAQTEPYNLFLPRSACPHCGHQITALENIPLLSWLFLKGRCSSCQHPISARYPLVELLCALASVTVAFYYPPGWALAGALLLTWILLALTFIDFDKLLLPDQLTLPLLWVGLLLNLSHQFVPLADAVIGAIAGYMVLWSIYWAFKLLTGKEGMGYGDFKLLAALGAWLGWQSLPLILILSSCVGAILGITLVVMRRHQQSKPMPFGPYLAIAGWIALLWGEQLTNWYLGLLS</sequence>
<dbReference type="EC" id="2.1.1.-" evidence="22"/>
<gene>
    <name evidence="26" type="ordered locus">Tola_0536</name>
</gene>
<evidence type="ECO:0000256" key="12">
    <source>
        <dbReference type="ARBA" id="ARBA00022801"/>
    </source>
</evidence>
<evidence type="ECO:0000256" key="5">
    <source>
        <dbReference type="ARBA" id="ARBA00022519"/>
    </source>
</evidence>
<feature type="domain" description="Prepilin peptidase A24 N-terminal" evidence="25">
    <location>
        <begin position="16"/>
        <end position="122"/>
    </location>
</feature>
<keyword evidence="12 22" id="KW-0378">Hydrolase</keyword>
<dbReference type="KEGG" id="tau:Tola_0536"/>
<evidence type="ECO:0000313" key="27">
    <source>
        <dbReference type="Proteomes" id="UP000009073"/>
    </source>
</evidence>
<keyword evidence="14 23" id="KW-1133">Transmembrane helix</keyword>
<comment type="catalytic activity">
    <reaction evidence="17 22">
        <text>Typically cleaves a -Gly-|-Phe- bond to release an N-terminal, basic peptide of 5-8 residues from type IV prepilin, and then N-methylates the new N-terminal amino group, the methyl donor being S-adenosyl-L-methionine.</text>
        <dbReference type="EC" id="3.4.23.43"/>
    </reaction>
</comment>